<dbReference type="SMART" id="SM00491">
    <property type="entry name" value="HELICc2"/>
    <property type="match status" value="1"/>
</dbReference>
<dbReference type="GO" id="GO:0016818">
    <property type="term" value="F:hydrolase activity, acting on acid anhydrides, in phosphorus-containing anhydrides"/>
    <property type="evidence" value="ECO:0007669"/>
    <property type="project" value="InterPro"/>
</dbReference>
<dbReference type="EMBL" id="AP023099">
    <property type="protein sequence ID" value="BCE91679.1"/>
    <property type="molecule type" value="Genomic_DNA"/>
</dbReference>
<keyword evidence="4" id="KW-0067">ATP-binding</keyword>
<feature type="domain" description="Helicase ATP-binding" evidence="2">
    <location>
        <begin position="48"/>
        <end position="302"/>
    </location>
</feature>
<reference evidence="3" key="2">
    <citation type="submission" date="2020-05" db="EMBL/GenBank/DDBJ databases">
        <title>Complete genome sequence of Bradyrhizobium diazoefficiens XF4 isolated from soybean nodule.</title>
        <authorList>
            <person name="Noda R."/>
            <person name="Kakizaki K."/>
            <person name="Minamisawa K."/>
        </authorList>
    </citation>
    <scope>NUCLEOTIDE SEQUENCE</scope>
    <source>
        <strain evidence="3">XF4</strain>
    </source>
</reference>
<reference evidence="4" key="1">
    <citation type="submission" date="2020-05" db="EMBL/GenBank/DDBJ databases">
        <title>Complete genome sequence of Bradyrhizobium diazoefficiens XF10 isolated from soybean nodule.</title>
        <authorList>
            <person name="Noda R."/>
            <person name="Kakizaki K."/>
            <person name="Minamisawa K."/>
        </authorList>
    </citation>
    <scope>NUCLEOTIDE SEQUENCE</scope>
    <source>
        <strain evidence="4">XF10</strain>
    </source>
</reference>
<evidence type="ECO:0000313" key="3">
    <source>
        <dbReference type="EMBL" id="BCE48163.1"/>
    </source>
</evidence>
<accession>A0A810CV66</accession>
<sequence>MRMVDFKKLRANKAKPNPVPPREIFHSLPKPPGINDLYASQAEVLDTWDRRRQERDIVVKLHTGGGKTLVALLMAQSIMNETGLPVLYLAPTNQLVDQVLAKSREYGIAAVPYVKKQPFPTEFEEGKAVLVGAYETLFSGRSRFGVRGSNNQPVKVGAIILDDAHVALANVRRTFTLTIDAKKHKDAYQEIVGRFRPAFRDVGRVGSFDDVTSGRDFGVVEVPSWAWQAKQHEMQDYLASVVDGIDDFVWPLLRDNLAVCHCLISRKAVTITPLFPAVDLLPTFADCPRRIYMSATIADDSEIVRTFDASVAAVGQPISSTSLAGVGERMILVPGLMKLSGVPIDGLVKHIAVTIAGSKAGAAILVPSGEAAKKWEDIATYPSTTEAVAGCIKDMQEGKSFGPVVLANRYDGIDLAGNSCRLLVMNGLPQGTSDYDMFRMNVMANSSVNSLLAQRVEQGIGRGTRGGADYCVVILTGEKLVGWIGRKINLDQLTASTRAQLRMGQEVSEEVTKSAEVLPTVMKCLQRDRDWVAYHASELAEAAKAAPVDQLALRIAGAERKAFRQQRLGQFEPALATLEQLIDDPAVAADAERVAWLSASAARIAYQMGEDPRGQRLQTNAFTVNNNHCPPKQRPQYRPRPIPGRQSEAIVRRLMQYERRAALLADYDVELADLVPQSSPRRYEAALAALGSYLGFDSDRPEQHYRIGPDVLWRTDAKFDFIIEAKNEKLDDNPLYKKDHAQLLEAEHWFRANYPNRDSVRVSALPEPVADQKATPAGTYALRLADATRLAGAVRDMLVHMVAAPGDEAALRERCEELLRAGNLKPDGIGKSFLKPFT</sequence>
<name>A0A810CV66_9BRAD</name>
<evidence type="ECO:0000313" key="4">
    <source>
        <dbReference type="EMBL" id="BCE91679.1"/>
    </source>
</evidence>
<dbReference type="InterPro" id="IPR006555">
    <property type="entry name" value="ATP-dep_Helicase_C"/>
</dbReference>
<dbReference type="AlphaFoldDB" id="A0A810CV66"/>
<dbReference type="PROSITE" id="PS51192">
    <property type="entry name" value="HELICASE_ATP_BIND_1"/>
    <property type="match status" value="1"/>
</dbReference>
<dbReference type="GO" id="GO:0006139">
    <property type="term" value="P:nucleobase-containing compound metabolic process"/>
    <property type="evidence" value="ECO:0007669"/>
    <property type="project" value="InterPro"/>
</dbReference>
<organism evidence="4">
    <name type="scientific">Bradyrhizobium diazoefficiens</name>
    <dbReference type="NCBI Taxonomy" id="1355477"/>
    <lineage>
        <taxon>Bacteria</taxon>
        <taxon>Pseudomonadati</taxon>
        <taxon>Pseudomonadota</taxon>
        <taxon>Alphaproteobacteria</taxon>
        <taxon>Hyphomicrobiales</taxon>
        <taxon>Nitrobacteraceae</taxon>
        <taxon>Bradyrhizobium</taxon>
    </lineage>
</organism>
<dbReference type="GO" id="GO:0003676">
    <property type="term" value="F:nucleic acid binding"/>
    <property type="evidence" value="ECO:0007669"/>
    <property type="project" value="InterPro"/>
</dbReference>
<dbReference type="GO" id="GO:0004386">
    <property type="term" value="F:helicase activity"/>
    <property type="evidence" value="ECO:0007669"/>
    <property type="project" value="UniProtKB-KW"/>
</dbReference>
<dbReference type="EMBL" id="AP023094">
    <property type="protein sequence ID" value="BCE48163.1"/>
    <property type="molecule type" value="Genomic_DNA"/>
</dbReference>
<dbReference type="Gene3D" id="3.40.50.300">
    <property type="entry name" value="P-loop containing nucleotide triphosphate hydrolases"/>
    <property type="match status" value="2"/>
</dbReference>
<dbReference type="InterPro" id="IPR027417">
    <property type="entry name" value="P-loop_NTPase"/>
</dbReference>
<dbReference type="Pfam" id="PF00270">
    <property type="entry name" value="DEAD"/>
    <property type="match status" value="1"/>
</dbReference>
<keyword evidence="4" id="KW-0347">Helicase</keyword>
<protein>
    <submittedName>
        <fullName evidence="4">Helicase</fullName>
    </submittedName>
</protein>
<dbReference type="SMART" id="SM00487">
    <property type="entry name" value="DEXDc"/>
    <property type="match status" value="1"/>
</dbReference>
<gene>
    <name evidence="4" type="ORF">XF10B_44770</name>
    <name evidence="3" type="ORF">XF4B_45120</name>
</gene>
<feature type="region of interest" description="Disordered" evidence="1">
    <location>
        <begin position="624"/>
        <end position="643"/>
    </location>
</feature>
<dbReference type="GO" id="GO:0005524">
    <property type="term" value="F:ATP binding"/>
    <property type="evidence" value="ECO:0007669"/>
    <property type="project" value="InterPro"/>
</dbReference>
<proteinExistence type="predicted"/>
<keyword evidence="4" id="KW-0547">Nucleotide-binding</keyword>
<dbReference type="InterPro" id="IPR011545">
    <property type="entry name" value="DEAD/DEAH_box_helicase_dom"/>
</dbReference>
<evidence type="ECO:0000256" key="1">
    <source>
        <dbReference type="SAM" id="MobiDB-lite"/>
    </source>
</evidence>
<keyword evidence="4" id="KW-0378">Hydrolase</keyword>
<evidence type="ECO:0000259" key="2">
    <source>
        <dbReference type="PROSITE" id="PS51192"/>
    </source>
</evidence>
<dbReference type="InterPro" id="IPR014001">
    <property type="entry name" value="Helicase_ATP-bd"/>
</dbReference>
<dbReference type="SUPFAM" id="SSF52540">
    <property type="entry name" value="P-loop containing nucleoside triphosphate hydrolases"/>
    <property type="match status" value="1"/>
</dbReference>